<dbReference type="InterPro" id="IPR016156">
    <property type="entry name" value="FAD/NAD-linked_Rdtase_dimer_sf"/>
</dbReference>
<organism evidence="6 7">
    <name type="scientific">Acrobeloides nanus</name>
    <dbReference type="NCBI Taxonomy" id="290746"/>
    <lineage>
        <taxon>Eukaryota</taxon>
        <taxon>Metazoa</taxon>
        <taxon>Ecdysozoa</taxon>
        <taxon>Nematoda</taxon>
        <taxon>Chromadorea</taxon>
        <taxon>Rhabditida</taxon>
        <taxon>Tylenchina</taxon>
        <taxon>Cephalobomorpha</taxon>
        <taxon>Cephaloboidea</taxon>
        <taxon>Cephalobidae</taxon>
        <taxon>Acrobeloides</taxon>
    </lineage>
</organism>
<comment type="similarity">
    <text evidence="2">Belongs to the FAD-dependent oxidoreductase family.</text>
</comment>
<protein>
    <submittedName>
        <fullName evidence="7">Uncharacterized protein</fullName>
    </submittedName>
</protein>
<dbReference type="PANTHER" id="PTHR43557:SF2">
    <property type="entry name" value="RIESKE DOMAIN-CONTAINING PROTEIN-RELATED"/>
    <property type="match status" value="1"/>
</dbReference>
<dbReference type="AlphaFoldDB" id="A0A914CNJ6"/>
<dbReference type="InterPro" id="IPR050446">
    <property type="entry name" value="FAD-oxidoreductase/Apoptosis"/>
</dbReference>
<dbReference type="Proteomes" id="UP000887540">
    <property type="component" value="Unplaced"/>
</dbReference>
<keyword evidence="6" id="KW-1185">Reference proteome</keyword>
<dbReference type="Gene3D" id="3.30.390.30">
    <property type="match status" value="1"/>
</dbReference>
<name>A0A914CNJ6_9BILA</name>
<accession>A0A914CNJ6</accession>
<comment type="cofactor">
    <cofactor evidence="1">
        <name>FAD</name>
        <dbReference type="ChEBI" id="CHEBI:57692"/>
    </cofactor>
</comment>
<evidence type="ECO:0000256" key="2">
    <source>
        <dbReference type="ARBA" id="ARBA00006442"/>
    </source>
</evidence>
<evidence type="ECO:0000256" key="1">
    <source>
        <dbReference type="ARBA" id="ARBA00001974"/>
    </source>
</evidence>
<evidence type="ECO:0000256" key="3">
    <source>
        <dbReference type="ARBA" id="ARBA00022630"/>
    </source>
</evidence>
<evidence type="ECO:0000313" key="6">
    <source>
        <dbReference type="Proteomes" id="UP000887540"/>
    </source>
</evidence>
<reference evidence="7" key="1">
    <citation type="submission" date="2022-11" db="UniProtKB">
        <authorList>
            <consortium name="WormBaseParasite"/>
        </authorList>
    </citation>
    <scope>IDENTIFICATION</scope>
</reference>
<evidence type="ECO:0000313" key="7">
    <source>
        <dbReference type="WBParaSite" id="ACRNAN_scaffold12548.g17902.t1"/>
    </source>
</evidence>
<proteinExistence type="inferred from homology"/>
<dbReference type="WBParaSite" id="ACRNAN_scaffold12548.g17902.t1">
    <property type="protein sequence ID" value="ACRNAN_scaffold12548.g17902.t1"/>
    <property type="gene ID" value="ACRNAN_scaffold12548.g17902"/>
</dbReference>
<dbReference type="SUPFAM" id="SSF55424">
    <property type="entry name" value="FAD/NAD-linked reductases, dimerisation (C-terminal) domain"/>
    <property type="match status" value="1"/>
</dbReference>
<keyword evidence="4" id="KW-0274">FAD</keyword>
<dbReference type="PANTHER" id="PTHR43557">
    <property type="entry name" value="APOPTOSIS-INDUCING FACTOR 1"/>
    <property type="match status" value="1"/>
</dbReference>
<evidence type="ECO:0000256" key="5">
    <source>
        <dbReference type="ARBA" id="ARBA00023002"/>
    </source>
</evidence>
<keyword evidence="3" id="KW-0285">Flavoprotein</keyword>
<evidence type="ECO:0000256" key="4">
    <source>
        <dbReference type="ARBA" id="ARBA00022827"/>
    </source>
</evidence>
<sequence>MPFWQLAQSQGKIAALSIIGKQPTYKLVPFIWIDLFKKHITFCGDPTIKPDETITRGKVKSNNYVSYFFKDKFVVGVLNGGSQNVALQFLELFQRGIKITYADVKENEEDVWETYFL</sequence>
<dbReference type="GO" id="GO:0005737">
    <property type="term" value="C:cytoplasm"/>
    <property type="evidence" value="ECO:0007669"/>
    <property type="project" value="TreeGrafter"/>
</dbReference>
<dbReference type="GO" id="GO:0016651">
    <property type="term" value="F:oxidoreductase activity, acting on NAD(P)H"/>
    <property type="evidence" value="ECO:0007669"/>
    <property type="project" value="TreeGrafter"/>
</dbReference>
<keyword evidence="5" id="KW-0560">Oxidoreductase</keyword>